<evidence type="ECO:0000313" key="3">
    <source>
        <dbReference type="Proteomes" id="UP000198882"/>
    </source>
</evidence>
<proteinExistence type="predicted"/>
<evidence type="ECO:0000256" key="1">
    <source>
        <dbReference type="SAM" id="Phobius"/>
    </source>
</evidence>
<sequence>MSSPDRTPTLGIGLGIALVALGIGSYVLSDFASVTALIPAVFGVVIALLGVVGRQTARQRLAVYGIGALALLGVLGSARGIPDVIALLTGGSVESTVAAVAQGSMILIGLVLLVAVARDLWSDSR</sequence>
<dbReference type="OrthoDB" id="206114at2157"/>
<keyword evidence="3" id="KW-1185">Reference proteome</keyword>
<feature type="transmembrane region" description="Helical" evidence="1">
    <location>
        <begin position="61"/>
        <end position="78"/>
    </location>
</feature>
<keyword evidence="1" id="KW-0812">Transmembrane</keyword>
<feature type="transmembrane region" description="Helical" evidence="1">
    <location>
        <begin position="34"/>
        <end position="52"/>
    </location>
</feature>
<dbReference type="AlphaFoldDB" id="A0A1G8TRR4"/>
<evidence type="ECO:0000313" key="2">
    <source>
        <dbReference type="EMBL" id="SDJ44094.1"/>
    </source>
</evidence>
<dbReference type="Proteomes" id="UP000198882">
    <property type="component" value="Unassembled WGS sequence"/>
</dbReference>
<dbReference type="STRING" id="1095776.SAMN04515672_0572"/>
<accession>A0A1G8TRR4</accession>
<organism evidence="2 3">
    <name type="scientific">Natronorubrum texcoconense</name>
    <dbReference type="NCBI Taxonomy" id="1095776"/>
    <lineage>
        <taxon>Archaea</taxon>
        <taxon>Methanobacteriati</taxon>
        <taxon>Methanobacteriota</taxon>
        <taxon>Stenosarchaea group</taxon>
        <taxon>Halobacteria</taxon>
        <taxon>Halobacteriales</taxon>
        <taxon>Natrialbaceae</taxon>
        <taxon>Natronorubrum</taxon>
    </lineage>
</organism>
<feature type="transmembrane region" description="Helical" evidence="1">
    <location>
        <begin position="7"/>
        <end position="28"/>
    </location>
</feature>
<reference evidence="3" key="1">
    <citation type="submission" date="2016-10" db="EMBL/GenBank/DDBJ databases">
        <authorList>
            <person name="Varghese N."/>
            <person name="Submissions S."/>
        </authorList>
    </citation>
    <scope>NUCLEOTIDE SEQUENCE [LARGE SCALE GENOMIC DNA]</scope>
    <source>
        <strain evidence="3">B4,CECT 8067,JCM 17497</strain>
    </source>
</reference>
<protein>
    <recommendedName>
        <fullName evidence="4">SPW repeat-containing protein</fullName>
    </recommendedName>
</protein>
<gene>
    <name evidence="2" type="ORF">SAMN04515672_0572</name>
</gene>
<dbReference type="RefSeq" id="WP_090303090.1">
    <property type="nucleotide sequence ID" value="NZ_FNFE01000001.1"/>
</dbReference>
<evidence type="ECO:0008006" key="4">
    <source>
        <dbReference type="Google" id="ProtNLM"/>
    </source>
</evidence>
<keyword evidence="1" id="KW-0472">Membrane</keyword>
<keyword evidence="1" id="KW-1133">Transmembrane helix</keyword>
<dbReference type="EMBL" id="FNFE01000001">
    <property type="protein sequence ID" value="SDJ44094.1"/>
    <property type="molecule type" value="Genomic_DNA"/>
</dbReference>
<name>A0A1G8TRR4_9EURY</name>
<feature type="transmembrane region" description="Helical" evidence="1">
    <location>
        <begin position="98"/>
        <end position="117"/>
    </location>
</feature>